<protein>
    <submittedName>
        <fullName evidence="1">Uncharacterized protein</fullName>
    </submittedName>
</protein>
<reference evidence="1" key="1">
    <citation type="submission" date="2020-04" db="EMBL/GenBank/DDBJ databases">
        <title>Genome Assembly and Annotation of Botryosphaeria dothidea sdau 11-99, a Latent Pathogen of Apple Fruit Ring Rot in China.</title>
        <authorList>
            <person name="Yu C."/>
            <person name="Diao Y."/>
            <person name="Lu Q."/>
            <person name="Zhao J."/>
            <person name="Cui S."/>
            <person name="Peng C."/>
            <person name="He B."/>
            <person name="Liu H."/>
        </authorList>
    </citation>
    <scope>NUCLEOTIDE SEQUENCE [LARGE SCALE GENOMIC DNA]</scope>
    <source>
        <strain evidence="1">Sdau11-99</strain>
    </source>
</reference>
<sequence length="134" mass="15363">MPIYGELYSLYKQPTYSTDTYDCARLAAASQHICFTSYGMSALDLARAGDIVTKMVWHNHRESGKTPLDALSRRQRRQYRDLADNFESALTIVYALRCRRQGIPAFTDVPVKAHIEAPVEEIKVSTWLEVYDKK</sequence>
<dbReference type="AlphaFoldDB" id="A0A8H4IRR5"/>
<organism evidence="1 2">
    <name type="scientific">Botryosphaeria dothidea</name>
    <dbReference type="NCBI Taxonomy" id="55169"/>
    <lineage>
        <taxon>Eukaryota</taxon>
        <taxon>Fungi</taxon>
        <taxon>Dikarya</taxon>
        <taxon>Ascomycota</taxon>
        <taxon>Pezizomycotina</taxon>
        <taxon>Dothideomycetes</taxon>
        <taxon>Dothideomycetes incertae sedis</taxon>
        <taxon>Botryosphaeriales</taxon>
        <taxon>Botryosphaeriaceae</taxon>
        <taxon>Botryosphaeria</taxon>
    </lineage>
</organism>
<accession>A0A8H4IRR5</accession>
<dbReference type="Proteomes" id="UP000572817">
    <property type="component" value="Unassembled WGS sequence"/>
</dbReference>
<keyword evidence="2" id="KW-1185">Reference proteome</keyword>
<name>A0A8H4IRR5_9PEZI</name>
<gene>
    <name evidence="1" type="ORF">GTA08_BOTSDO07950</name>
</gene>
<proteinExistence type="predicted"/>
<evidence type="ECO:0000313" key="1">
    <source>
        <dbReference type="EMBL" id="KAF4304008.1"/>
    </source>
</evidence>
<evidence type="ECO:0000313" key="2">
    <source>
        <dbReference type="Proteomes" id="UP000572817"/>
    </source>
</evidence>
<comment type="caution">
    <text evidence="1">The sequence shown here is derived from an EMBL/GenBank/DDBJ whole genome shotgun (WGS) entry which is preliminary data.</text>
</comment>
<dbReference type="EMBL" id="WWBZ02000051">
    <property type="protein sequence ID" value="KAF4304008.1"/>
    <property type="molecule type" value="Genomic_DNA"/>
</dbReference>